<accession>A0A921YLN2</accession>
<name>A0A921YLN2_MANSE</name>
<proteinExistence type="predicted"/>
<evidence type="ECO:0000259" key="7">
    <source>
        <dbReference type="SMART" id="SM00717"/>
    </source>
</evidence>
<evidence type="ECO:0000256" key="5">
    <source>
        <dbReference type="ARBA" id="ARBA00025466"/>
    </source>
</evidence>
<dbReference type="SMART" id="SM00717">
    <property type="entry name" value="SANT"/>
    <property type="match status" value="1"/>
</dbReference>
<comment type="caution">
    <text evidence="8">The sequence shown here is derived from an EMBL/GenBank/DDBJ whole genome shotgun (WGS) entry which is preliminary data.</text>
</comment>
<dbReference type="InterPro" id="IPR028002">
    <property type="entry name" value="Myb_DNA-bind_5"/>
</dbReference>
<reference evidence="8" key="2">
    <citation type="submission" date="2020-12" db="EMBL/GenBank/DDBJ databases">
        <authorList>
            <person name="Kanost M."/>
        </authorList>
    </citation>
    <scope>NUCLEOTIDE SEQUENCE</scope>
</reference>
<dbReference type="InterPro" id="IPR001005">
    <property type="entry name" value="SANT/Myb"/>
</dbReference>
<keyword evidence="4" id="KW-0804">Transcription</keyword>
<evidence type="ECO:0000313" key="9">
    <source>
        <dbReference type="Proteomes" id="UP000791440"/>
    </source>
</evidence>
<feature type="compositionally biased region" description="Low complexity" evidence="6">
    <location>
        <begin position="188"/>
        <end position="199"/>
    </location>
</feature>
<dbReference type="Proteomes" id="UP000791440">
    <property type="component" value="Unassembled WGS sequence"/>
</dbReference>
<keyword evidence="9" id="KW-1185">Reference proteome</keyword>
<evidence type="ECO:0000256" key="4">
    <source>
        <dbReference type="ARBA" id="ARBA00023163"/>
    </source>
</evidence>
<reference evidence="8" key="1">
    <citation type="journal article" date="2016" name="Insect Biochem. Mol. Biol.">
        <title>Multifaceted biological insights from a draft genome sequence of the tobacco hornworm moth, Manduca sexta.</title>
        <authorList>
            <person name="Kanost M.R."/>
            <person name="Arrese E.L."/>
            <person name="Cao X."/>
            <person name="Chen Y.R."/>
            <person name="Chellapilla S."/>
            <person name="Goldsmith M.R."/>
            <person name="Grosse-Wilde E."/>
            <person name="Heckel D.G."/>
            <person name="Herndon N."/>
            <person name="Jiang H."/>
            <person name="Papanicolaou A."/>
            <person name="Qu J."/>
            <person name="Soulages J.L."/>
            <person name="Vogel H."/>
            <person name="Walters J."/>
            <person name="Waterhouse R.M."/>
            <person name="Ahn S.J."/>
            <person name="Almeida F.C."/>
            <person name="An C."/>
            <person name="Aqrawi P."/>
            <person name="Bretschneider A."/>
            <person name="Bryant W.B."/>
            <person name="Bucks S."/>
            <person name="Chao H."/>
            <person name="Chevignon G."/>
            <person name="Christen J.M."/>
            <person name="Clarke D.F."/>
            <person name="Dittmer N.T."/>
            <person name="Ferguson L.C.F."/>
            <person name="Garavelou S."/>
            <person name="Gordon K.H.J."/>
            <person name="Gunaratna R.T."/>
            <person name="Han Y."/>
            <person name="Hauser F."/>
            <person name="He Y."/>
            <person name="Heidel-Fischer H."/>
            <person name="Hirsh A."/>
            <person name="Hu Y."/>
            <person name="Jiang H."/>
            <person name="Kalra D."/>
            <person name="Klinner C."/>
            <person name="Konig C."/>
            <person name="Kovar C."/>
            <person name="Kroll A.R."/>
            <person name="Kuwar S.S."/>
            <person name="Lee S.L."/>
            <person name="Lehman R."/>
            <person name="Li K."/>
            <person name="Li Z."/>
            <person name="Liang H."/>
            <person name="Lovelace S."/>
            <person name="Lu Z."/>
            <person name="Mansfield J.H."/>
            <person name="McCulloch K.J."/>
            <person name="Mathew T."/>
            <person name="Morton B."/>
            <person name="Muzny D.M."/>
            <person name="Neunemann D."/>
            <person name="Ongeri F."/>
            <person name="Pauchet Y."/>
            <person name="Pu L.L."/>
            <person name="Pyrousis I."/>
            <person name="Rao X.J."/>
            <person name="Redding A."/>
            <person name="Roesel C."/>
            <person name="Sanchez-Gracia A."/>
            <person name="Schaack S."/>
            <person name="Shukla A."/>
            <person name="Tetreau G."/>
            <person name="Wang Y."/>
            <person name="Xiong G.H."/>
            <person name="Traut W."/>
            <person name="Walsh T.K."/>
            <person name="Worley K.C."/>
            <person name="Wu D."/>
            <person name="Wu W."/>
            <person name="Wu Y.Q."/>
            <person name="Zhang X."/>
            <person name="Zou Z."/>
            <person name="Zucker H."/>
            <person name="Briscoe A.D."/>
            <person name="Burmester T."/>
            <person name="Clem R.J."/>
            <person name="Feyereisen R."/>
            <person name="Grimmelikhuijzen C.J.P."/>
            <person name="Hamodrakas S.J."/>
            <person name="Hansson B.S."/>
            <person name="Huguet E."/>
            <person name="Jermiin L.S."/>
            <person name="Lan Q."/>
            <person name="Lehman H.K."/>
            <person name="Lorenzen M."/>
            <person name="Merzendorfer H."/>
            <person name="Michalopoulos I."/>
            <person name="Morton D.B."/>
            <person name="Muthukrishnan S."/>
            <person name="Oakeshott J.G."/>
            <person name="Palmer W."/>
            <person name="Park Y."/>
            <person name="Passarelli A.L."/>
            <person name="Rozas J."/>
            <person name="Schwartz L.M."/>
            <person name="Smith W."/>
            <person name="Southgate A."/>
            <person name="Vilcinskas A."/>
            <person name="Vogt R."/>
            <person name="Wang P."/>
            <person name="Werren J."/>
            <person name="Yu X.Q."/>
            <person name="Zhou J.J."/>
            <person name="Brown S.J."/>
            <person name="Scherer S.E."/>
            <person name="Richards S."/>
            <person name="Blissard G.W."/>
        </authorList>
    </citation>
    <scope>NUCLEOTIDE SEQUENCE</scope>
</reference>
<dbReference type="Pfam" id="PF13873">
    <property type="entry name" value="Myb_DNA-bind_5"/>
    <property type="match status" value="1"/>
</dbReference>
<comment type="subunit">
    <text evidence="1">Self-associates forming complexes of several hundred monomers.</text>
</comment>
<comment type="function">
    <text evidence="5">Involved in transvection phenomena (= synapsis-dependent gene expression), where the synaptic pairing of chromosomes carrying genes with which zeste interacts influences the expression of these genes. Zeste binds to DNA and stimulates transcription from a nearby promoter.</text>
</comment>
<evidence type="ECO:0000256" key="6">
    <source>
        <dbReference type="SAM" id="MobiDB-lite"/>
    </source>
</evidence>
<gene>
    <name evidence="8" type="ORF">O3G_MSEX001983</name>
</gene>
<evidence type="ECO:0000256" key="2">
    <source>
        <dbReference type="ARBA" id="ARBA00016807"/>
    </source>
</evidence>
<evidence type="ECO:0000313" key="8">
    <source>
        <dbReference type="EMBL" id="KAG6441720.1"/>
    </source>
</evidence>
<feature type="region of interest" description="Disordered" evidence="6">
    <location>
        <begin position="179"/>
        <end position="213"/>
    </location>
</feature>
<keyword evidence="3" id="KW-0805">Transcription regulation</keyword>
<evidence type="ECO:0000256" key="1">
    <source>
        <dbReference type="ARBA" id="ARBA00011764"/>
    </source>
</evidence>
<sequence length="256" mass="28968">MDKRRVKKAMIKDEVSLLLDLIQENPIINAKETNAATNRLKDDAWTSLAHAFNARSRTRTRTKEQLKLKWDNLKKKGRKRAQLISMDQQIDSAKLAYMTPDKVLDKVAVLLESNYTVPNDPLCGDGISHGSPVLAVSGVPTHIVTNKPILALTEVPIELENARDGMKVDASCEGVQAKKEIESEDSDSFSSESSRNFFDMPTEQQSIKKKGKRSEKVEISIIKRNLAIARYYERKSEKLDLEIKLLRLQLAKKYNS</sequence>
<feature type="domain" description="Myb-like" evidence="7">
    <location>
        <begin position="6"/>
        <end position="76"/>
    </location>
</feature>
<evidence type="ECO:0000256" key="3">
    <source>
        <dbReference type="ARBA" id="ARBA00023015"/>
    </source>
</evidence>
<dbReference type="AlphaFoldDB" id="A0A921YLN2"/>
<organism evidence="8 9">
    <name type="scientific">Manduca sexta</name>
    <name type="common">Tobacco hawkmoth</name>
    <name type="synonym">Tobacco hornworm</name>
    <dbReference type="NCBI Taxonomy" id="7130"/>
    <lineage>
        <taxon>Eukaryota</taxon>
        <taxon>Metazoa</taxon>
        <taxon>Ecdysozoa</taxon>
        <taxon>Arthropoda</taxon>
        <taxon>Hexapoda</taxon>
        <taxon>Insecta</taxon>
        <taxon>Pterygota</taxon>
        <taxon>Neoptera</taxon>
        <taxon>Endopterygota</taxon>
        <taxon>Lepidoptera</taxon>
        <taxon>Glossata</taxon>
        <taxon>Ditrysia</taxon>
        <taxon>Bombycoidea</taxon>
        <taxon>Sphingidae</taxon>
        <taxon>Sphinginae</taxon>
        <taxon>Sphingini</taxon>
        <taxon>Manduca</taxon>
    </lineage>
</organism>
<dbReference type="EMBL" id="JH668288">
    <property type="protein sequence ID" value="KAG6441720.1"/>
    <property type="molecule type" value="Genomic_DNA"/>
</dbReference>
<protein>
    <recommendedName>
        <fullName evidence="2">Regulatory protein zeste</fullName>
    </recommendedName>
</protein>